<dbReference type="InterPro" id="IPR036047">
    <property type="entry name" value="F-box-like_dom_sf"/>
</dbReference>
<sequence length="595" mass="66311">MTSFLDLDDDILVCILPQFLSPHDIFNVSILNKSIYNLNYNSSLSSKLFQQLYNKIFTNNDNNFKLSYSDKLNWKQLFQLRCSSKQQVYTWGSSQFGRLGYLVDKIDQNHVTSRSLGFRGVHTPTAIPQSAGHIVTDIVASGFQFIVLSSRSQLVTTGFSDAPAISRESTPGPIGSKDYQGNLMASNSAAVPFTEVVGSRRSIRRPGVMPMPANRYDHDVIETQPARTPRDTPMNPNLTRPPDQLTFPPELGYNNEDNETSKKIVDSNFLTTITFPNYEPDAYPISISCGRQHYIVLDSHNRIASWDTGCRSNAAVLLRFPGIDPSLPILKICAGWNLSCCYIYDVGLVMWYTRNAITKEQYEAGDRNVDAHYVVIPYTKRDVVDFTVGSDFVLFIKKSDGKLYKFGMNAQELATRDRQIGVRPDETQEAIEPVPSFNNWLARTNLQNGSSAEFTRLNCCYTNFVVFTNDDDVLIGGRSHLEDSSEESESPPKIIPELQKQNIKSVEIGDYHFLALTTDGNILSWGLESSNCGCLGLGAKEEFVQNNGPSVVKDLGPNKGMEVLVPTRVKNPPIPGKWVSIAASGWHSAGVYVAE</sequence>
<feature type="repeat" description="RCC1" evidence="1">
    <location>
        <begin position="520"/>
        <end position="594"/>
    </location>
</feature>
<dbReference type="EMBL" id="CP000497">
    <property type="protein sequence ID" value="ABN65395.2"/>
    <property type="molecule type" value="Genomic_DNA"/>
</dbReference>
<dbReference type="PANTHER" id="PTHR45982:SF3">
    <property type="entry name" value="F-BOX PROTEIN POF9"/>
    <property type="match status" value="1"/>
</dbReference>
<dbReference type="eggNOG" id="ENOG502QUVE">
    <property type="taxonomic scope" value="Eukaryota"/>
</dbReference>
<gene>
    <name evidence="3" type="ORF">PICST_67290</name>
</gene>
<dbReference type="AlphaFoldDB" id="A3LRJ1"/>
<dbReference type="Proteomes" id="UP000002258">
    <property type="component" value="Chromosome 3"/>
</dbReference>
<feature type="region of interest" description="Disordered" evidence="2">
    <location>
        <begin position="225"/>
        <end position="248"/>
    </location>
</feature>
<dbReference type="PROSITE" id="PS50012">
    <property type="entry name" value="RCC1_3"/>
    <property type="match status" value="2"/>
</dbReference>
<dbReference type="OMA" id="MGDYHYL"/>
<protein>
    <recommendedName>
        <fullName evidence="5">SCF-associated factor 1</fullName>
    </recommendedName>
</protein>
<dbReference type="InterPro" id="IPR000408">
    <property type="entry name" value="Reg_chr_condens"/>
</dbReference>
<evidence type="ECO:0000313" key="3">
    <source>
        <dbReference type="EMBL" id="ABN65395.2"/>
    </source>
</evidence>
<dbReference type="HOGENOM" id="CLU_460835_0_0_1"/>
<dbReference type="InParanoid" id="A3LRJ1"/>
<evidence type="ECO:0008006" key="5">
    <source>
        <dbReference type="Google" id="ProtNLM"/>
    </source>
</evidence>
<evidence type="ECO:0000256" key="2">
    <source>
        <dbReference type="SAM" id="MobiDB-lite"/>
    </source>
</evidence>
<dbReference type="FunCoup" id="A3LRJ1">
    <property type="interactions" value="103"/>
</dbReference>
<proteinExistence type="predicted"/>
<dbReference type="GeneID" id="4838159"/>
<dbReference type="GO" id="GO:0005085">
    <property type="term" value="F:guanyl-nucleotide exchange factor activity"/>
    <property type="evidence" value="ECO:0007669"/>
    <property type="project" value="TreeGrafter"/>
</dbReference>
<dbReference type="SUPFAM" id="SSF81383">
    <property type="entry name" value="F-box domain"/>
    <property type="match status" value="1"/>
</dbReference>
<feature type="repeat" description="RCC1" evidence="1">
    <location>
        <begin position="86"/>
        <end position="151"/>
    </location>
</feature>
<dbReference type="RefSeq" id="XP_001383424.2">
    <property type="nucleotide sequence ID" value="XM_001383387.1"/>
</dbReference>
<name>A3LRJ1_PICST</name>
<dbReference type="Pfam" id="PF13540">
    <property type="entry name" value="RCC1_2"/>
    <property type="match status" value="1"/>
</dbReference>
<accession>A3LRJ1</accession>
<evidence type="ECO:0000256" key="1">
    <source>
        <dbReference type="PROSITE-ProRule" id="PRU00235"/>
    </source>
</evidence>
<reference evidence="3 4" key="1">
    <citation type="journal article" date="2007" name="Nat. Biotechnol.">
        <title>Genome sequence of the lignocellulose-bioconverting and xylose-fermenting yeast Pichia stipitis.</title>
        <authorList>
            <person name="Jeffries T.W."/>
            <person name="Grigoriev I.V."/>
            <person name="Grimwood J."/>
            <person name="Laplaza J.M."/>
            <person name="Aerts A."/>
            <person name="Salamov A."/>
            <person name="Schmutz J."/>
            <person name="Lindquist E."/>
            <person name="Dehal P."/>
            <person name="Shapiro H."/>
            <person name="Jin Y.S."/>
            <person name="Passoth V."/>
            <person name="Richardson P.M."/>
        </authorList>
    </citation>
    <scope>NUCLEOTIDE SEQUENCE [LARGE SCALE GENOMIC DNA]</scope>
    <source>
        <strain evidence="4">ATCC 58785 / CBS 6054 / NBRC 10063 / NRRL Y-11545</strain>
    </source>
</reference>
<dbReference type="PANTHER" id="PTHR45982">
    <property type="entry name" value="REGULATOR OF CHROMOSOME CONDENSATION"/>
    <property type="match status" value="1"/>
</dbReference>
<dbReference type="OrthoDB" id="61110at2759"/>
<dbReference type="InterPro" id="IPR051553">
    <property type="entry name" value="Ran_GTPase-activating"/>
</dbReference>
<dbReference type="STRING" id="322104.A3LRJ1"/>
<dbReference type="GO" id="GO:0005737">
    <property type="term" value="C:cytoplasm"/>
    <property type="evidence" value="ECO:0007669"/>
    <property type="project" value="TreeGrafter"/>
</dbReference>
<dbReference type="SUPFAM" id="SSF50985">
    <property type="entry name" value="RCC1/BLIP-II"/>
    <property type="match status" value="1"/>
</dbReference>
<dbReference type="KEGG" id="pic:PICST_67290"/>
<evidence type="ECO:0000313" key="4">
    <source>
        <dbReference type="Proteomes" id="UP000002258"/>
    </source>
</evidence>
<dbReference type="Gene3D" id="2.130.10.30">
    <property type="entry name" value="Regulator of chromosome condensation 1/beta-lactamase-inhibitor protein II"/>
    <property type="match status" value="2"/>
</dbReference>
<organism evidence="3 4">
    <name type="scientific">Scheffersomyces stipitis (strain ATCC 58785 / CBS 6054 / NBRC 10063 / NRRL Y-11545)</name>
    <name type="common">Yeast</name>
    <name type="synonym">Pichia stipitis</name>
    <dbReference type="NCBI Taxonomy" id="322104"/>
    <lineage>
        <taxon>Eukaryota</taxon>
        <taxon>Fungi</taxon>
        <taxon>Dikarya</taxon>
        <taxon>Ascomycota</taxon>
        <taxon>Saccharomycotina</taxon>
        <taxon>Pichiomycetes</taxon>
        <taxon>Debaryomycetaceae</taxon>
        <taxon>Scheffersomyces</taxon>
    </lineage>
</organism>
<dbReference type="InterPro" id="IPR009091">
    <property type="entry name" value="RCC1/BLIP-II"/>
</dbReference>
<keyword evidence="4" id="KW-1185">Reference proteome</keyword>